<keyword evidence="2" id="KW-0812">Transmembrane</keyword>
<keyword evidence="2" id="KW-1133">Transmembrane helix</keyword>
<feature type="region of interest" description="Disordered" evidence="1">
    <location>
        <begin position="1"/>
        <end position="61"/>
    </location>
</feature>
<feature type="transmembrane region" description="Helical" evidence="2">
    <location>
        <begin position="67"/>
        <end position="89"/>
    </location>
</feature>
<dbReference type="Proteomes" id="UP001501521">
    <property type="component" value="Unassembled WGS sequence"/>
</dbReference>
<keyword evidence="4" id="KW-1185">Reference proteome</keyword>
<evidence type="ECO:0000256" key="2">
    <source>
        <dbReference type="SAM" id="Phobius"/>
    </source>
</evidence>
<feature type="region of interest" description="Disordered" evidence="1">
    <location>
        <begin position="94"/>
        <end position="174"/>
    </location>
</feature>
<comment type="caution">
    <text evidence="3">The sequence shown here is derived from an EMBL/GenBank/DDBJ whole genome shotgun (WGS) entry which is preliminary data.</text>
</comment>
<reference evidence="4" key="1">
    <citation type="journal article" date="2019" name="Int. J. Syst. Evol. Microbiol.">
        <title>The Global Catalogue of Microorganisms (GCM) 10K type strain sequencing project: providing services to taxonomists for standard genome sequencing and annotation.</title>
        <authorList>
            <consortium name="The Broad Institute Genomics Platform"/>
            <consortium name="The Broad Institute Genome Sequencing Center for Infectious Disease"/>
            <person name="Wu L."/>
            <person name="Ma J."/>
        </authorList>
    </citation>
    <scope>NUCLEOTIDE SEQUENCE [LARGE SCALE GENOMIC DNA]</scope>
    <source>
        <strain evidence="4">JCM 19125</strain>
    </source>
</reference>
<organism evidence="3 4">
    <name type="scientific">Tessaracoccus lubricantis</name>
    <dbReference type="NCBI Taxonomy" id="545543"/>
    <lineage>
        <taxon>Bacteria</taxon>
        <taxon>Bacillati</taxon>
        <taxon>Actinomycetota</taxon>
        <taxon>Actinomycetes</taxon>
        <taxon>Propionibacteriales</taxon>
        <taxon>Propionibacteriaceae</taxon>
        <taxon>Tessaracoccus</taxon>
    </lineage>
</organism>
<feature type="compositionally biased region" description="Low complexity" evidence="1">
    <location>
        <begin position="95"/>
        <end position="115"/>
    </location>
</feature>
<evidence type="ECO:0000256" key="1">
    <source>
        <dbReference type="SAM" id="MobiDB-lite"/>
    </source>
</evidence>
<keyword evidence="2" id="KW-0472">Membrane</keyword>
<protein>
    <submittedName>
        <fullName evidence="3">Uncharacterized protein</fullName>
    </submittedName>
</protein>
<feature type="compositionally biased region" description="Low complexity" evidence="1">
    <location>
        <begin position="146"/>
        <end position="170"/>
    </location>
</feature>
<name>A0ABP9F6N7_9ACTN</name>
<dbReference type="RefSeq" id="WP_345579599.1">
    <property type="nucleotide sequence ID" value="NZ_BAABLV010000014.1"/>
</dbReference>
<accession>A0ABP9F6N7</accession>
<sequence>MSTGPPHSDPLEGPQPPRPRRALPDPAESEPTAVLPAASEPASTPQRATPDDPHYDEPATGAPRQRLTVALAVLALIVVAGGILAVLLLDEDEPSATPAPAPASTAATVATSAAPEADEASPSDSPAAAPSDEASPEPSEPPAARPSPTESSVDAAPEATETAEAQAQPQSLTEADLPVEVIGYTLTEADGTFAYQQGEQVIPLLALGIPTADPEWQAMLFPDPEQLSDDVLCAVDHNGAQSCLIEDPRFGVITVGNGVSSDIADLTLAIAEHLRQGA</sequence>
<evidence type="ECO:0000313" key="4">
    <source>
        <dbReference type="Proteomes" id="UP001501521"/>
    </source>
</evidence>
<dbReference type="EMBL" id="BAABLV010000014">
    <property type="protein sequence ID" value="GAA4893933.1"/>
    <property type="molecule type" value="Genomic_DNA"/>
</dbReference>
<feature type="compositionally biased region" description="Low complexity" evidence="1">
    <location>
        <begin position="122"/>
        <end position="137"/>
    </location>
</feature>
<evidence type="ECO:0000313" key="3">
    <source>
        <dbReference type="EMBL" id="GAA4893933.1"/>
    </source>
</evidence>
<proteinExistence type="predicted"/>
<gene>
    <name evidence="3" type="ORF">GCM10025789_08940</name>
</gene>